<dbReference type="AlphaFoldDB" id="A0AAD0R511"/>
<proteinExistence type="predicted"/>
<organism evidence="2 3">
    <name type="scientific">Pseudomonas plecoglossicida</name>
    <dbReference type="NCBI Taxonomy" id="70775"/>
    <lineage>
        <taxon>Bacteria</taxon>
        <taxon>Pseudomonadati</taxon>
        <taxon>Pseudomonadota</taxon>
        <taxon>Gammaproteobacteria</taxon>
        <taxon>Pseudomonadales</taxon>
        <taxon>Pseudomonadaceae</taxon>
        <taxon>Pseudomonas</taxon>
    </lineage>
</organism>
<accession>A0AAD0R511</accession>
<evidence type="ECO:0000256" key="1">
    <source>
        <dbReference type="SAM" id="MobiDB-lite"/>
    </source>
</evidence>
<sequence>MPKSWKNAEIEGVCSGLIAGKPAPTGFGALFVGAGLPAIRPVQAKQERGLSAPSCITGSKPSAAGSR</sequence>
<dbReference type="EMBL" id="CP031146">
    <property type="protein sequence ID" value="AXM97996.1"/>
    <property type="molecule type" value="Genomic_DNA"/>
</dbReference>
<evidence type="ECO:0000313" key="3">
    <source>
        <dbReference type="Proteomes" id="UP000256503"/>
    </source>
</evidence>
<gene>
    <name evidence="2" type="ORF">DVB73_20545</name>
</gene>
<evidence type="ECO:0000313" key="2">
    <source>
        <dbReference type="EMBL" id="AXM97996.1"/>
    </source>
</evidence>
<dbReference type="Proteomes" id="UP000256503">
    <property type="component" value="Chromosome"/>
</dbReference>
<reference evidence="2 3" key="1">
    <citation type="submission" date="2018-07" db="EMBL/GenBank/DDBJ databases">
        <title>Complete genome sequence of a Pseudomonas plecoglossicida strain pathogenic to the marine fish, Larimichthys crocea.</title>
        <authorList>
            <person name="Tao Z."/>
        </authorList>
    </citation>
    <scope>NUCLEOTIDE SEQUENCE [LARGE SCALE GENOMIC DNA]</scope>
    <source>
        <strain evidence="2 3">XSDHY-P</strain>
    </source>
</reference>
<protein>
    <submittedName>
        <fullName evidence="2">Uncharacterized protein</fullName>
    </submittedName>
</protein>
<feature type="region of interest" description="Disordered" evidence="1">
    <location>
        <begin position="46"/>
        <end position="67"/>
    </location>
</feature>
<name>A0AAD0R511_PSEDL</name>